<keyword evidence="1" id="KW-0963">Cytoplasm</keyword>
<dbReference type="GO" id="GO:0005096">
    <property type="term" value="F:GTPase activator activity"/>
    <property type="evidence" value="ECO:0007669"/>
    <property type="project" value="InterPro"/>
</dbReference>
<dbReference type="InterPro" id="IPR028607">
    <property type="entry name" value="DNPH1"/>
</dbReference>
<comment type="subunit">
    <text evidence="1">Monomer and homodimer.</text>
</comment>
<evidence type="ECO:0000256" key="1">
    <source>
        <dbReference type="HAMAP-Rule" id="MF_03036"/>
    </source>
</evidence>
<evidence type="ECO:0000259" key="3">
    <source>
        <dbReference type="Pfam" id="PF25767"/>
    </source>
</evidence>
<protein>
    <recommendedName>
        <fullName evidence="1">Putative 2'-deoxynucleoside 5'-phosphate N-hydrolase 1</fullName>
        <ecNumber evidence="1">3.2.2.-</ecNumber>
    </recommendedName>
</protein>
<dbReference type="GO" id="GO:0005737">
    <property type="term" value="C:cytoplasm"/>
    <property type="evidence" value="ECO:0007669"/>
    <property type="project" value="UniProtKB-SubCell"/>
</dbReference>
<keyword evidence="1" id="KW-0546">Nucleotide metabolism</keyword>
<dbReference type="GO" id="GO:0007021">
    <property type="term" value="P:tubulin complex assembly"/>
    <property type="evidence" value="ECO:0007669"/>
    <property type="project" value="InterPro"/>
</dbReference>
<organism evidence="4 5">
    <name type="scientific">Macrostomum lignano</name>
    <dbReference type="NCBI Taxonomy" id="282301"/>
    <lineage>
        <taxon>Eukaryota</taxon>
        <taxon>Metazoa</taxon>
        <taxon>Spiralia</taxon>
        <taxon>Lophotrochozoa</taxon>
        <taxon>Platyhelminthes</taxon>
        <taxon>Rhabditophora</taxon>
        <taxon>Macrostomorpha</taxon>
        <taxon>Macrostomida</taxon>
        <taxon>Macrostomidae</taxon>
        <taxon>Macrostomum</taxon>
    </lineage>
</organism>
<reference evidence="5" key="1">
    <citation type="submission" date="2016-11" db="UniProtKB">
        <authorList>
            <consortium name="WormBaseParasite"/>
        </authorList>
    </citation>
    <scope>IDENTIFICATION</scope>
</reference>
<dbReference type="Pfam" id="PF05014">
    <property type="entry name" value="Nuc_deoxyrib_tr"/>
    <property type="match status" value="1"/>
</dbReference>
<keyword evidence="1" id="KW-0326">Glycosidase</keyword>
<dbReference type="PANTHER" id="PTHR12658:SF0">
    <property type="entry name" value="TUBULIN-SPECIFIC CHAPERONE D"/>
    <property type="match status" value="1"/>
</dbReference>
<feature type="compositionally biased region" description="Acidic residues" evidence="2">
    <location>
        <begin position="563"/>
        <end position="574"/>
    </location>
</feature>
<proteinExistence type="inferred from homology"/>
<sequence>SSQQLKIYFAGSIAAGRGDAGLYESLVQHLSKHGCVLTEHVAKPERLARMGFKSDTEIYGQDMAWLTECDCLVAEVSIPSLGVGYEIGQAVAMEKPTLCLFRLNSEGEPVHGKHLSSMVAGCPELQTRLYREEPEALAAIDKFLARLKTEDAQQLRLAHCRGLISETREIRIRVSIVTWCHLLKVQMLRLGVVTNEAKSAAAAAASAVKDDDEGFGDVHTGCLLDAGQMLAEAQELAGPRLDRDHADEHAMEVLLDRLKYTLDQFQEQPHMLDPVLDRLARRLPGQLGPDIPDTLLAGNAHCMHLVLKTRGYKSSARRMPHEASDLVLILDLLDRRSGKLTDHTLCCLLLWLSTVVLIPFDLARFDAAAEEAPEATVAGRIDSLAREFACRGGMQQEAACFLLASLGISATPPLSLDISATPPVSLDISATPPILHRPGASLAEFAAWSIERLDSWPLESYADTYKHCGLLRSLGLLCKLGRREDLLPHAGPLLSCALRHCQRLARHTEGLLNKLRAKLIQRLGAIFLRQRLAAWRYKRGHRSLWSPILLAPNQPSAAAATDKDEEEQEELEDD</sequence>
<feature type="region of interest" description="Disordered" evidence="2">
    <location>
        <begin position="554"/>
        <end position="574"/>
    </location>
</feature>
<dbReference type="GO" id="GO:0009117">
    <property type="term" value="P:nucleotide metabolic process"/>
    <property type="evidence" value="ECO:0007669"/>
    <property type="project" value="UniProtKB-KW"/>
</dbReference>
<comment type="similarity">
    <text evidence="1">Belongs to the 2'-deoxynucleoside 5'-phosphate N-hydrolase 1 family.</text>
</comment>
<dbReference type="GO" id="GO:0048487">
    <property type="term" value="F:beta-tubulin binding"/>
    <property type="evidence" value="ECO:0007669"/>
    <property type="project" value="InterPro"/>
</dbReference>
<dbReference type="GO" id="GO:0009116">
    <property type="term" value="P:nucleoside metabolic process"/>
    <property type="evidence" value="ECO:0007669"/>
    <property type="project" value="UniProtKB-UniRule"/>
</dbReference>
<dbReference type="Proteomes" id="UP000095280">
    <property type="component" value="Unplaced"/>
</dbReference>
<dbReference type="Pfam" id="PF25767">
    <property type="entry name" value="ARM_TBCD_2nd"/>
    <property type="match status" value="1"/>
</dbReference>
<comment type="function">
    <text evidence="1">Catalyzes the cleavage of the N-glycosidic bond of deoxyribonucleoside 5'-monophosphates to yield deoxyribose 5-phosphate and a purine or pyrimidine base.</text>
</comment>
<dbReference type="InterPro" id="IPR058033">
    <property type="entry name" value="ARM_TBCD_2nd"/>
</dbReference>
<evidence type="ECO:0000313" key="5">
    <source>
        <dbReference type="WBParaSite" id="maker-unitig_34555-snap-gene-0.2-mRNA-1"/>
    </source>
</evidence>
<comment type="catalytic activity">
    <reaction evidence="1">
        <text>a purine 2'-deoxyribonucleoside 5'-phosphate + H2O = a purine nucleobase + 2-deoxy-D-ribose 5-phosphate</text>
        <dbReference type="Rhea" id="RHEA:51132"/>
        <dbReference type="ChEBI" id="CHEBI:15377"/>
        <dbReference type="ChEBI" id="CHEBI:26386"/>
        <dbReference type="ChEBI" id="CHEBI:62877"/>
        <dbReference type="ChEBI" id="CHEBI:142198"/>
    </reaction>
</comment>
<dbReference type="GO" id="GO:0034333">
    <property type="term" value="P:adherens junction assembly"/>
    <property type="evidence" value="ECO:0007669"/>
    <property type="project" value="TreeGrafter"/>
</dbReference>
<feature type="binding site" description="in other chain" evidence="1">
    <location>
        <position position="23"/>
    </location>
    <ligand>
        <name>substrate</name>
        <note>ligand shared between homodimeric partners</note>
    </ligand>
</feature>
<dbReference type="AlphaFoldDB" id="A0A1I8FH57"/>
<dbReference type="InterPro" id="IPR033162">
    <property type="entry name" value="TBCD"/>
</dbReference>
<dbReference type="GO" id="GO:0016328">
    <property type="term" value="C:lateral plasma membrane"/>
    <property type="evidence" value="ECO:0007669"/>
    <property type="project" value="TreeGrafter"/>
</dbReference>
<feature type="binding site" evidence="1">
    <location>
        <begin position="116"/>
        <end position="118"/>
    </location>
    <ligand>
        <name>substrate</name>
        <note>ligand shared between homodimeric partners</note>
    </ligand>
</feature>
<dbReference type="PANTHER" id="PTHR12658">
    <property type="entry name" value="BETA-TUBULIN COFACTOR D"/>
    <property type="match status" value="1"/>
</dbReference>
<dbReference type="GO" id="GO:0000226">
    <property type="term" value="P:microtubule cytoskeleton organization"/>
    <property type="evidence" value="ECO:0007669"/>
    <property type="project" value="TreeGrafter"/>
</dbReference>
<dbReference type="GO" id="GO:0070694">
    <property type="term" value="F:5-hydroxymethyl-dUMP N-hydrolase activity"/>
    <property type="evidence" value="ECO:0007669"/>
    <property type="project" value="InterPro"/>
</dbReference>
<feature type="domain" description="Tubulin-folding cofactor D ARM repeats" evidence="3">
    <location>
        <begin position="512"/>
        <end position="570"/>
    </location>
</feature>
<dbReference type="EC" id="3.2.2.-" evidence="1"/>
<dbReference type="GO" id="GO:0007023">
    <property type="term" value="P:post-chaperonin tubulin folding pathway"/>
    <property type="evidence" value="ECO:0007669"/>
    <property type="project" value="InterPro"/>
</dbReference>
<dbReference type="Pfam" id="PF23579">
    <property type="entry name" value="ARM_TBCD"/>
    <property type="match status" value="1"/>
</dbReference>
<feature type="binding site" description="in other chain" evidence="1">
    <location>
        <position position="86"/>
    </location>
    <ligand>
        <name>substrate</name>
        <note>ligand shared between homodimeric partners</note>
    </ligand>
</feature>
<dbReference type="SUPFAM" id="SSF52309">
    <property type="entry name" value="N-(deoxy)ribosyltransferase-like"/>
    <property type="match status" value="1"/>
</dbReference>
<dbReference type="GO" id="GO:0070830">
    <property type="term" value="P:bicellular tight junction assembly"/>
    <property type="evidence" value="ECO:0007669"/>
    <property type="project" value="TreeGrafter"/>
</dbReference>
<keyword evidence="1" id="KW-0378">Hydrolase</keyword>
<comment type="caution">
    <text evidence="1">Lacks conserved residue(s) required for the propagation of feature annotation.</text>
</comment>
<name>A0A1I8FH57_9PLAT</name>
<accession>A0A1I8FH57</accession>
<evidence type="ECO:0000256" key="2">
    <source>
        <dbReference type="SAM" id="MobiDB-lite"/>
    </source>
</evidence>
<dbReference type="InterPro" id="IPR007710">
    <property type="entry name" value="Nucleoside_deoxyribTrfase"/>
</dbReference>
<comment type="subcellular location">
    <subcellularLocation>
        <location evidence="1">Cytoplasm</location>
    </subcellularLocation>
    <subcellularLocation>
        <location evidence="1">Nucleus</location>
    </subcellularLocation>
</comment>
<comment type="catalytic activity">
    <reaction evidence="1">
        <text>a pyrimidine 2'-deoxyribonucleoside 5'-phosphate + H2O = a pyrimidine nucleobase + 2-deoxy-D-ribose 5-phosphate</text>
        <dbReference type="Rhea" id="RHEA:57852"/>
        <dbReference type="ChEBI" id="CHEBI:15377"/>
        <dbReference type="ChEBI" id="CHEBI:26432"/>
        <dbReference type="ChEBI" id="CHEBI:62877"/>
        <dbReference type="ChEBI" id="CHEBI:142209"/>
    </reaction>
</comment>
<dbReference type="GO" id="GO:0005634">
    <property type="term" value="C:nucleus"/>
    <property type="evidence" value="ECO:0007669"/>
    <property type="project" value="UniProtKB-SubCell"/>
</dbReference>
<dbReference type="Gene3D" id="3.40.50.450">
    <property type="match status" value="1"/>
</dbReference>
<dbReference type="GO" id="GO:0009159">
    <property type="term" value="P:deoxyribonucleoside monophosphate catabolic process"/>
    <property type="evidence" value="ECO:0007669"/>
    <property type="project" value="InterPro"/>
</dbReference>
<dbReference type="HAMAP" id="MF_03036">
    <property type="entry name" value="Nuc_phosphate_hydrolase"/>
    <property type="match status" value="1"/>
</dbReference>
<keyword evidence="1" id="KW-0539">Nucleus</keyword>
<keyword evidence="4" id="KW-1185">Reference proteome</keyword>
<dbReference type="WBParaSite" id="maker-unitig_34555-snap-gene-0.2-mRNA-1">
    <property type="protein sequence ID" value="maker-unitig_34555-snap-gene-0.2-mRNA-1"/>
    <property type="gene ID" value="maker-unitig_34555-snap-gene-0.2"/>
</dbReference>
<evidence type="ECO:0000313" key="4">
    <source>
        <dbReference type="Proteomes" id="UP000095280"/>
    </source>
</evidence>